<organism evidence="3">
    <name type="scientific">Xenopus tropicalis</name>
    <name type="common">Western clawed frog</name>
    <name type="synonym">Silurana tropicalis</name>
    <dbReference type="NCBI Taxonomy" id="8364"/>
    <lineage>
        <taxon>Eukaryota</taxon>
        <taxon>Metazoa</taxon>
        <taxon>Chordata</taxon>
        <taxon>Craniata</taxon>
        <taxon>Vertebrata</taxon>
        <taxon>Euteleostomi</taxon>
        <taxon>Amphibia</taxon>
        <taxon>Batrachia</taxon>
        <taxon>Anura</taxon>
        <taxon>Pipoidea</taxon>
        <taxon>Pipidae</taxon>
        <taxon>Xenopodinae</taxon>
        <taxon>Xenopus</taxon>
        <taxon>Silurana</taxon>
    </lineage>
</organism>
<dbReference type="GO" id="GO:0097539">
    <property type="term" value="C:ciliary transition fiber"/>
    <property type="evidence" value="ECO:0000318"/>
    <property type="project" value="GO_Central"/>
</dbReference>
<dbReference type="GO" id="GO:0060271">
    <property type="term" value="P:cilium assembly"/>
    <property type="evidence" value="ECO:0000318"/>
    <property type="project" value="GO_Central"/>
</dbReference>
<dbReference type="GO" id="GO:0045202">
    <property type="term" value="C:synapse"/>
    <property type="evidence" value="ECO:0007669"/>
    <property type="project" value="GOC"/>
</dbReference>
<dbReference type="STRING" id="8364.ENSXETP00000039602"/>
<dbReference type="Ensembl" id="ENSXETT00000039602">
    <property type="protein sequence ID" value="ENSXETP00000039602"/>
    <property type="gene ID" value="ENSXETG00000018269"/>
</dbReference>
<feature type="coiled-coil region" evidence="1">
    <location>
        <begin position="501"/>
        <end position="735"/>
    </location>
</feature>
<dbReference type="AlphaFoldDB" id="F7C429"/>
<reference evidence="3" key="1">
    <citation type="journal article" date="2010" name="Science">
        <title>The genome of the Western clawed frog Xenopus tropicalis.</title>
        <authorList>
            <person name="Hellsten U."/>
            <person name="Harland R.M."/>
            <person name="Gilchrist M.J."/>
            <person name="Hendrix D."/>
            <person name="Jurka J."/>
            <person name="Kapitonov V."/>
            <person name="Ovcharenko I."/>
            <person name="Putnam N.H."/>
            <person name="Shu S."/>
            <person name="Taher L."/>
            <person name="Blitz I.L."/>
            <person name="Blumberg B."/>
            <person name="Dichmann D.S."/>
            <person name="Dubchak I."/>
            <person name="Amaya E."/>
            <person name="Detter J.C."/>
            <person name="Fletcher R."/>
            <person name="Gerhard D.S."/>
            <person name="Goodstein D."/>
            <person name="Graves T."/>
            <person name="Grigoriev I.V."/>
            <person name="Grimwood J."/>
            <person name="Kawashima T."/>
            <person name="Lindquist E."/>
            <person name="Lucas S.M."/>
            <person name="Mead P.E."/>
            <person name="Mitros T."/>
            <person name="Ogino H."/>
            <person name="Ohta Y."/>
            <person name="Poliakov A.V."/>
            <person name="Pollet N."/>
            <person name="Robert J."/>
            <person name="Salamov A."/>
            <person name="Sater A.K."/>
            <person name="Schmutz J."/>
            <person name="Terry A."/>
            <person name="Vize P.D."/>
            <person name="Warren W.C."/>
            <person name="Wells D."/>
            <person name="Wills A."/>
            <person name="Wilson R.K."/>
            <person name="Zimmerman L.B."/>
            <person name="Zorn A.M."/>
            <person name="Grainger R."/>
            <person name="Grammer T."/>
            <person name="Khokha M.K."/>
            <person name="Richardson P.M."/>
            <person name="Rokhsar D.S."/>
        </authorList>
    </citation>
    <scope>NUCLEOTIDE SEQUENCE [LARGE SCALE GENOMIC DNA]</scope>
    <source>
        <strain evidence="3">Nigerian</strain>
    </source>
</reference>
<dbReference type="GO" id="GO:0007005">
    <property type="term" value="P:mitochondrion organization"/>
    <property type="evidence" value="ECO:0000318"/>
    <property type="project" value="GO_Central"/>
</dbReference>
<dbReference type="PANTHER" id="PTHR36170">
    <property type="entry name" value="CENTROSOMAL PROTEIN OF 89 KDA"/>
    <property type="match status" value="1"/>
</dbReference>
<dbReference type="Reactome" id="R-XTR-5620912">
    <property type="pathway name" value="Anchoring of the basal body to the plasma membrane"/>
</dbReference>
<dbReference type="PaxDb" id="8364-ENSXETP00000012461"/>
<feature type="compositionally biased region" description="Basic and acidic residues" evidence="2">
    <location>
        <begin position="216"/>
        <end position="239"/>
    </location>
</feature>
<feature type="compositionally biased region" description="Pro residues" evidence="2">
    <location>
        <begin position="34"/>
        <end position="45"/>
    </location>
</feature>
<dbReference type="AGR" id="Xenbase:XB-GENE-1003479"/>
<feature type="coiled-coil region" evidence="1">
    <location>
        <begin position="258"/>
        <end position="339"/>
    </location>
</feature>
<name>F7C429_XENTR</name>
<dbReference type="Xenbase" id="XB-GENE-1003479">
    <property type="gene designation" value="cep89"/>
</dbReference>
<dbReference type="CTD" id="84902"/>
<feature type="region of interest" description="Disordered" evidence="2">
    <location>
        <begin position="24"/>
        <end position="49"/>
    </location>
</feature>
<dbReference type="RefSeq" id="XP_004913612.2">
    <property type="nucleotide sequence ID" value="XM_004913555.4"/>
</dbReference>
<dbReference type="GO" id="GO:0007268">
    <property type="term" value="P:chemical synaptic transmission"/>
    <property type="evidence" value="ECO:0007669"/>
    <property type="project" value="InterPro"/>
</dbReference>
<evidence type="ECO:0000256" key="1">
    <source>
        <dbReference type="SAM" id="Coils"/>
    </source>
</evidence>
<dbReference type="GeneID" id="100494656"/>
<evidence type="ECO:0000313" key="5">
    <source>
        <dbReference type="RefSeq" id="XP_004913612.2"/>
    </source>
</evidence>
<dbReference type="InterPro" id="IPR033545">
    <property type="entry name" value="CEP89"/>
</dbReference>
<proteinExistence type="predicted"/>
<dbReference type="eggNOG" id="ENOG502QWK8">
    <property type="taxonomic scope" value="Eukaryota"/>
</dbReference>
<protein>
    <submittedName>
        <fullName evidence="3">Centrosomal protein 89</fullName>
    </submittedName>
    <submittedName>
        <fullName evidence="5">Centrosomal protein of 89 kDa isoform X1</fullName>
    </submittedName>
</protein>
<dbReference type="GeneTree" id="ENSGT00390000018876"/>
<dbReference type="PANTHER" id="PTHR36170:SF1">
    <property type="entry name" value="CENTROSOMAL PROTEIN OF 89 KDA"/>
    <property type="match status" value="1"/>
</dbReference>
<evidence type="ECO:0000256" key="2">
    <source>
        <dbReference type="SAM" id="MobiDB-lite"/>
    </source>
</evidence>
<accession>F7C429</accession>
<dbReference type="Proteomes" id="UP000008143">
    <property type="component" value="Chromosome 4"/>
</dbReference>
<reference evidence="3" key="2">
    <citation type="submission" date="2011-06" db="UniProtKB">
        <authorList>
            <consortium name="Ensembl"/>
        </authorList>
    </citation>
    <scope>IDENTIFICATION</scope>
</reference>
<feature type="compositionally biased region" description="Polar residues" evidence="2">
    <location>
        <begin position="179"/>
        <end position="193"/>
    </location>
</feature>
<evidence type="ECO:0000313" key="6">
    <source>
        <dbReference type="Xenbase" id="XB-GENE-1003479"/>
    </source>
</evidence>
<dbReference type="OMA" id="RYNDQFA"/>
<dbReference type="GO" id="GO:0005814">
    <property type="term" value="C:centriole"/>
    <property type="evidence" value="ECO:0000318"/>
    <property type="project" value="GO_Central"/>
</dbReference>
<gene>
    <name evidence="3 5 6" type="primary">cep89</name>
</gene>
<dbReference type="OrthoDB" id="6622877at2759"/>
<dbReference type="Bgee" id="ENSXETG00000018269">
    <property type="expression patterns" value="Expressed in ovary and 12 other cell types or tissues"/>
</dbReference>
<keyword evidence="1" id="KW-0175">Coiled coil</keyword>
<keyword evidence="4" id="KW-1185">Reference proteome</keyword>
<sequence length="801" mass="92726">MSFPFRRRSRNEFKHIAHGLIPAATVAPRSAVPRTPPPRSPNPSPERPRSALAAAILMTSLTGRTVAIPQPRQRSYSENDSTYMEESSTIDPYATARDLGLEQNWKEYRARQNIVSPVMSFNFDDEDTEEEMSDIEREHAVNISEKKEEMQSHEPIYSLPLKKKKETILPEIASKLSSQRAELLNSPTMSGPEQQEEESIDGRVDPSASPPPTKQTSERPLEQNQGRETKQKQNKEIIKSDGSLTLNKDPVIPSMNEAEQLRARNLYLSDENQALSNKLQELKNQIKAMRIKLKEVKNEKRDLSQSIKRQQTDAEAAELASLREQAQELVDQNDALKTTVYRLNVELSRYQTKFRPLLKDEKVKLGSLPQKGPPPPWLLDMKYLSPLLLAYEDRMREKDDLLISFEEEVKNFKTRVKKVVEENKQLHNELQGKRDITNAEWQLIQAQAKLVLEENQTLMEQLQVEQAKAKETERNHLMEVTRLTKQMMVLEGKNQSREEELLEFQKQQEVLRSKYDELKANMEGKVAAEEHVAMVNELKSQIQHIQDKSKREEKDLIDKIATLQLQKKSLLLERNNLLADNKILDAEGETVKKLNRKLQRKLGHLKQQLEDALEKEVAAHQYLANIITLAENISLERDELMQVAKSLKTEKHSFFNKMLEGNVRLEKLEELVKVYKKKAAGKLQDISHRLSEQEEDFAGKAVQYQREMRHLQRLLQDRQQTLDEVLQQKRQVEGELEVMWESTSNENKQLKDLLHKTLMHKKWNASDTSQVFQESPVNEFGFTYCDVNSSPREDDPVKQMS</sequence>
<feature type="coiled-coil region" evidence="1">
    <location>
        <begin position="402"/>
        <end position="475"/>
    </location>
</feature>
<dbReference type="HOGENOM" id="CLU_023281_0_0_1"/>
<feature type="region of interest" description="Disordered" evidence="2">
    <location>
        <begin position="179"/>
        <end position="250"/>
    </location>
</feature>
<evidence type="ECO:0000313" key="4">
    <source>
        <dbReference type="Proteomes" id="UP000008143"/>
    </source>
</evidence>
<reference evidence="5" key="3">
    <citation type="submission" date="2025-04" db="UniProtKB">
        <authorList>
            <consortium name="RefSeq"/>
        </authorList>
    </citation>
    <scope>IDENTIFICATION</scope>
    <source>
        <strain evidence="5">Nigerian</strain>
        <tissue evidence="5">Liver and blood</tissue>
    </source>
</reference>
<evidence type="ECO:0000313" key="3">
    <source>
        <dbReference type="Ensembl" id="ENSXETP00000039602"/>
    </source>
</evidence>